<evidence type="ECO:0000313" key="2">
    <source>
        <dbReference type="Proteomes" id="UP000053593"/>
    </source>
</evidence>
<accession>A0A0D0CZW4</accession>
<dbReference type="AlphaFoldDB" id="A0A0D0CZW4"/>
<evidence type="ECO:0000313" key="1">
    <source>
        <dbReference type="EMBL" id="KIK62188.1"/>
    </source>
</evidence>
<dbReference type="HOGENOM" id="CLU_009123_17_1_1"/>
<dbReference type="EMBL" id="KN834768">
    <property type="protein sequence ID" value="KIK62188.1"/>
    <property type="molecule type" value="Genomic_DNA"/>
</dbReference>
<organism evidence="1 2">
    <name type="scientific">Collybiopsis luxurians FD-317 M1</name>
    <dbReference type="NCBI Taxonomy" id="944289"/>
    <lineage>
        <taxon>Eukaryota</taxon>
        <taxon>Fungi</taxon>
        <taxon>Dikarya</taxon>
        <taxon>Basidiomycota</taxon>
        <taxon>Agaricomycotina</taxon>
        <taxon>Agaricomycetes</taxon>
        <taxon>Agaricomycetidae</taxon>
        <taxon>Agaricales</taxon>
        <taxon>Marasmiineae</taxon>
        <taxon>Omphalotaceae</taxon>
        <taxon>Collybiopsis</taxon>
        <taxon>Collybiopsis luxurians</taxon>
    </lineage>
</organism>
<gene>
    <name evidence="1" type="ORF">GYMLUDRAFT_164949</name>
</gene>
<protein>
    <submittedName>
        <fullName evidence="1">Unplaced genomic scaffold GYMLUscaffold_20, whole genome shotgun sequence</fullName>
    </submittedName>
</protein>
<dbReference type="Proteomes" id="UP000053593">
    <property type="component" value="Unassembled WGS sequence"/>
</dbReference>
<reference evidence="1 2" key="1">
    <citation type="submission" date="2014-04" db="EMBL/GenBank/DDBJ databases">
        <title>Evolutionary Origins and Diversification of the Mycorrhizal Mutualists.</title>
        <authorList>
            <consortium name="DOE Joint Genome Institute"/>
            <consortium name="Mycorrhizal Genomics Consortium"/>
            <person name="Kohler A."/>
            <person name="Kuo A."/>
            <person name="Nagy L.G."/>
            <person name="Floudas D."/>
            <person name="Copeland A."/>
            <person name="Barry K.W."/>
            <person name="Cichocki N."/>
            <person name="Veneault-Fourrey C."/>
            <person name="LaButti K."/>
            <person name="Lindquist E.A."/>
            <person name="Lipzen A."/>
            <person name="Lundell T."/>
            <person name="Morin E."/>
            <person name="Murat C."/>
            <person name="Riley R."/>
            <person name="Ohm R."/>
            <person name="Sun H."/>
            <person name="Tunlid A."/>
            <person name="Henrissat B."/>
            <person name="Grigoriev I.V."/>
            <person name="Hibbett D.S."/>
            <person name="Martin F."/>
        </authorList>
    </citation>
    <scope>NUCLEOTIDE SEQUENCE [LARGE SCALE GENOMIC DNA]</scope>
    <source>
        <strain evidence="1 2">FD-317 M1</strain>
    </source>
</reference>
<dbReference type="OrthoDB" id="3264316at2759"/>
<proteinExistence type="predicted"/>
<keyword evidence="2" id="KW-1185">Reference proteome</keyword>
<sequence length="76" mass="8394">MSVPGFPIIGHIACNFLVNPCASVSVEHLFNKSCYLYTDLHSLMKAETATKAMCSKAGLRDGFFKFDAYKMILGEI</sequence>
<name>A0A0D0CZW4_9AGAR</name>